<dbReference type="GeneID" id="136085582"/>
<dbReference type="PANTHER" id="PTHR47510:SF3">
    <property type="entry name" value="ENDO_EXONUCLEASE_PHOSPHATASE DOMAIN-CONTAINING PROTEIN"/>
    <property type="match status" value="1"/>
</dbReference>
<organism evidence="2 3">
    <name type="scientific">Hydra vulgaris</name>
    <name type="common">Hydra</name>
    <name type="synonym">Hydra attenuata</name>
    <dbReference type="NCBI Taxonomy" id="6087"/>
    <lineage>
        <taxon>Eukaryota</taxon>
        <taxon>Metazoa</taxon>
        <taxon>Cnidaria</taxon>
        <taxon>Hydrozoa</taxon>
        <taxon>Hydroidolina</taxon>
        <taxon>Anthoathecata</taxon>
        <taxon>Aplanulata</taxon>
        <taxon>Hydridae</taxon>
        <taxon>Hydra</taxon>
    </lineage>
</organism>
<dbReference type="InterPro" id="IPR000477">
    <property type="entry name" value="RT_dom"/>
</dbReference>
<evidence type="ECO:0000259" key="1">
    <source>
        <dbReference type="Pfam" id="PF00078"/>
    </source>
</evidence>
<name>A0ABM4CMD8_HYDVU</name>
<sequence>MDDNLLIKLCDENVTLCDNDVTNYFNLKSLESKYYSISESNFYLQQNKNTFSILNINIRSLNKNFDDFKLLMHELNHDFKIICFTETWCKYDEHNFQFELANYAKKIEIINQNSKNVIVNVIYRQPAENANGNTKQTWNAIKEIIGQNKYKNNVLPKKLLIDGETIYDKALIAEELNSFFINVSSNLAQSISLTSSTFDSYLTNSNKKMNESKLDIRELRTALLSLKSNKSAGSDKVSVNILKLVYDIIEPSLFHIFNQSLKSGKVPDKLKIARVTPVFKSGDESEPSNYRPISVLSCFSKLLERIVYNRLYNHLTENNMLYSKQFGFKKQHSTDHAIVELVNHLSNAFKEDYYTLGVFIYLSKAFDTVNHSILIKNWNITE</sequence>
<evidence type="ECO:0000313" key="2">
    <source>
        <dbReference type="Proteomes" id="UP001652625"/>
    </source>
</evidence>
<proteinExistence type="predicted"/>
<keyword evidence="2" id="KW-1185">Reference proteome</keyword>
<dbReference type="PANTHER" id="PTHR47510">
    <property type="entry name" value="REVERSE TRANSCRIPTASE DOMAIN-CONTAINING PROTEIN"/>
    <property type="match status" value="1"/>
</dbReference>
<dbReference type="RefSeq" id="XP_065662974.1">
    <property type="nucleotide sequence ID" value="XM_065806902.1"/>
</dbReference>
<dbReference type="Pfam" id="PF00078">
    <property type="entry name" value="RVT_1"/>
    <property type="match status" value="1"/>
</dbReference>
<evidence type="ECO:0000313" key="3">
    <source>
        <dbReference type="RefSeq" id="XP_065662974.1"/>
    </source>
</evidence>
<accession>A0ABM4CMD8</accession>
<gene>
    <name evidence="3" type="primary">LOC136085582</name>
</gene>
<feature type="domain" description="Reverse transcriptase" evidence="1">
    <location>
        <begin position="287"/>
        <end position="377"/>
    </location>
</feature>
<dbReference type="InterPro" id="IPR043502">
    <property type="entry name" value="DNA/RNA_pol_sf"/>
</dbReference>
<protein>
    <submittedName>
        <fullName evidence="3">Uncharacterized protein LOC136085582</fullName>
    </submittedName>
</protein>
<dbReference type="SUPFAM" id="SSF56672">
    <property type="entry name" value="DNA/RNA polymerases"/>
    <property type="match status" value="1"/>
</dbReference>
<dbReference type="CDD" id="cd01650">
    <property type="entry name" value="RT_nLTR_like"/>
    <property type="match status" value="1"/>
</dbReference>
<reference evidence="3" key="1">
    <citation type="submission" date="2025-08" db="UniProtKB">
        <authorList>
            <consortium name="RefSeq"/>
        </authorList>
    </citation>
    <scope>IDENTIFICATION</scope>
</reference>
<dbReference type="Proteomes" id="UP001652625">
    <property type="component" value="Chromosome 09"/>
</dbReference>